<evidence type="ECO:0000313" key="4">
    <source>
        <dbReference type="Proteomes" id="UP000595140"/>
    </source>
</evidence>
<dbReference type="InterPro" id="IPR051702">
    <property type="entry name" value="SH3_domain_YSC84-like"/>
</dbReference>
<dbReference type="GO" id="GO:0035091">
    <property type="term" value="F:phosphatidylinositol binding"/>
    <property type="evidence" value="ECO:0007669"/>
    <property type="project" value="TreeGrafter"/>
</dbReference>
<evidence type="ECO:0000259" key="2">
    <source>
        <dbReference type="Pfam" id="PF04366"/>
    </source>
</evidence>
<dbReference type="InterPro" id="IPR007461">
    <property type="entry name" value="Ysc84_actin-binding"/>
</dbReference>
<dbReference type="PANTHER" id="PTHR15629">
    <property type="entry name" value="SH3YL1 PROTEIN"/>
    <property type="match status" value="1"/>
</dbReference>
<reference evidence="3 4" key="1">
    <citation type="submission" date="2018-04" db="EMBL/GenBank/DDBJ databases">
        <authorList>
            <person name="Vogel A."/>
        </authorList>
    </citation>
    <scope>NUCLEOTIDE SEQUENCE [LARGE SCALE GENOMIC DNA]</scope>
</reference>
<organism evidence="3 4">
    <name type="scientific">Cuscuta campestris</name>
    <dbReference type="NCBI Taxonomy" id="132261"/>
    <lineage>
        <taxon>Eukaryota</taxon>
        <taxon>Viridiplantae</taxon>
        <taxon>Streptophyta</taxon>
        <taxon>Embryophyta</taxon>
        <taxon>Tracheophyta</taxon>
        <taxon>Spermatophyta</taxon>
        <taxon>Magnoliopsida</taxon>
        <taxon>eudicotyledons</taxon>
        <taxon>Gunneridae</taxon>
        <taxon>Pentapetalae</taxon>
        <taxon>asterids</taxon>
        <taxon>lamiids</taxon>
        <taxon>Solanales</taxon>
        <taxon>Convolvulaceae</taxon>
        <taxon>Cuscuteae</taxon>
        <taxon>Cuscuta</taxon>
        <taxon>Cuscuta subgen. Grammica</taxon>
        <taxon>Cuscuta sect. Cleistogrammica</taxon>
    </lineage>
</organism>
<sequence length="214" mass="22450">MPHHEQLIRSSSVPGQHRRGGVPLHVDQKWHISKGGITKGTETTRGGGVPLHVGQKWHISKGGITKGTETTRGGVPLHVDQKWHISKGGITKGSPPSAILSFGFVRTFSGKGHISLGAGLSAAVGIAGRAAEAGLRAGDGGCAPCYTYSFSKGAFVGCSLEGSMVTTRTRENSRFYGDPSITASTVLLGSMPRPPAAAILYYALNDLYKKIENS</sequence>
<dbReference type="OrthoDB" id="443981at2759"/>
<dbReference type="AlphaFoldDB" id="A0A484LR38"/>
<accession>A0A484LR38</accession>
<dbReference type="PANTHER" id="PTHR15629:SF43">
    <property type="entry name" value="RING_FYVE_PHD-TYPE ZINC FINGER FAMILY PROTEIN"/>
    <property type="match status" value="1"/>
</dbReference>
<evidence type="ECO:0000313" key="3">
    <source>
        <dbReference type="EMBL" id="VFQ78933.1"/>
    </source>
</evidence>
<dbReference type="Proteomes" id="UP000595140">
    <property type="component" value="Unassembled WGS sequence"/>
</dbReference>
<name>A0A484LR38_9ASTE</name>
<feature type="region of interest" description="Disordered" evidence="1">
    <location>
        <begin position="1"/>
        <end position="51"/>
    </location>
</feature>
<dbReference type="Pfam" id="PF04366">
    <property type="entry name" value="Ysc84"/>
    <property type="match status" value="1"/>
</dbReference>
<feature type="domain" description="Ysc84 actin-binding" evidence="2">
    <location>
        <begin position="105"/>
        <end position="206"/>
    </location>
</feature>
<dbReference type="EMBL" id="OOIL02001879">
    <property type="protein sequence ID" value="VFQ78933.1"/>
    <property type="molecule type" value="Genomic_DNA"/>
</dbReference>
<protein>
    <recommendedName>
        <fullName evidence="2">Ysc84 actin-binding domain-containing protein</fullName>
    </recommendedName>
</protein>
<gene>
    <name evidence="3" type="ORF">CCAM_LOCUS20709</name>
</gene>
<keyword evidence="4" id="KW-1185">Reference proteome</keyword>
<proteinExistence type="predicted"/>
<evidence type="ECO:0000256" key="1">
    <source>
        <dbReference type="SAM" id="MobiDB-lite"/>
    </source>
</evidence>